<evidence type="ECO:0000313" key="2">
    <source>
        <dbReference type="Proteomes" id="UP001396334"/>
    </source>
</evidence>
<sequence length="114" mass="12578">MSSRHIPHAPPSSFFIFTPSVSAIAGSMISAKILPSSIATSHCTSMNVVPKSRLVTSSGHDQLLFHGIAHHPLHAFLVRFSRGCSWSVGTVEWRVSLLLEGLLSPSPYLWRWRD</sequence>
<name>A0ABR2PRP0_9ROSI</name>
<protein>
    <submittedName>
        <fullName evidence="1">Uncharacterized protein</fullName>
    </submittedName>
</protein>
<keyword evidence="2" id="KW-1185">Reference proteome</keyword>
<reference evidence="1 2" key="1">
    <citation type="journal article" date="2024" name="G3 (Bethesda)">
        <title>Genome assembly of Hibiscus sabdariffa L. provides insights into metabolisms of medicinal natural products.</title>
        <authorList>
            <person name="Kim T."/>
        </authorList>
    </citation>
    <scope>NUCLEOTIDE SEQUENCE [LARGE SCALE GENOMIC DNA]</scope>
    <source>
        <strain evidence="1">TK-2024</strain>
        <tissue evidence="1">Old leaves</tissue>
    </source>
</reference>
<evidence type="ECO:0000313" key="1">
    <source>
        <dbReference type="EMBL" id="KAK8990916.1"/>
    </source>
</evidence>
<comment type="caution">
    <text evidence="1">The sequence shown here is derived from an EMBL/GenBank/DDBJ whole genome shotgun (WGS) entry which is preliminary data.</text>
</comment>
<proteinExistence type="predicted"/>
<accession>A0ABR2PRP0</accession>
<gene>
    <name evidence="1" type="ORF">V6N11_061949</name>
</gene>
<dbReference type="EMBL" id="JBBPBN010000052">
    <property type="protein sequence ID" value="KAK8990916.1"/>
    <property type="molecule type" value="Genomic_DNA"/>
</dbReference>
<organism evidence="1 2">
    <name type="scientific">Hibiscus sabdariffa</name>
    <name type="common">roselle</name>
    <dbReference type="NCBI Taxonomy" id="183260"/>
    <lineage>
        <taxon>Eukaryota</taxon>
        <taxon>Viridiplantae</taxon>
        <taxon>Streptophyta</taxon>
        <taxon>Embryophyta</taxon>
        <taxon>Tracheophyta</taxon>
        <taxon>Spermatophyta</taxon>
        <taxon>Magnoliopsida</taxon>
        <taxon>eudicotyledons</taxon>
        <taxon>Gunneridae</taxon>
        <taxon>Pentapetalae</taxon>
        <taxon>rosids</taxon>
        <taxon>malvids</taxon>
        <taxon>Malvales</taxon>
        <taxon>Malvaceae</taxon>
        <taxon>Malvoideae</taxon>
        <taxon>Hibiscus</taxon>
    </lineage>
</organism>
<dbReference type="Proteomes" id="UP001396334">
    <property type="component" value="Unassembled WGS sequence"/>
</dbReference>